<dbReference type="Proteomes" id="UP000249915">
    <property type="component" value="Unassembled WGS sequence"/>
</dbReference>
<evidence type="ECO:0000313" key="1">
    <source>
        <dbReference type="EMBL" id="PXY27703.1"/>
    </source>
</evidence>
<comment type="caution">
    <text evidence="1">The sequence shown here is derived from an EMBL/GenBank/DDBJ whole genome shotgun (WGS) entry which is preliminary data.</text>
</comment>
<protein>
    <submittedName>
        <fullName evidence="1">Uncharacterized protein</fullName>
    </submittedName>
</protein>
<dbReference type="GO" id="GO:0008703">
    <property type="term" value="F:5-amino-6-(5-phosphoribosylamino)uracil reductase activity"/>
    <property type="evidence" value="ECO:0007669"/>
    <property type="project" value="InterPro"/>
</dbReference>
<dbReference type="SUPFAM" id="SSF53597">
    <property type="entry name" value="Dihydrofolate reductase-like"/>
    <property type="match status" value="1"/>
</dbReference>
<dbReference type="Pfam" id="PF01872">
    <property type="entry name" value="RibD_C"/>
    <property type="match status" value="1"/>
</dbReference>
<evidence type="ECO:0000313" key="2">
    <source>
        <dbReference type="Proteomes" id="UP000249915"/>
    </source>
</evidence>
<dbReference type="EMBL" id="MASW01000002">
    <property type="protein sequence ID" value="PXY27703.1"/>
    <property type="molecule type" value="Genomic_DNA"/>
</dbReference>
<accession>A0A2V4B0Z5</accession>
<reference evidence="1 2" key="1">
    <citation type="submission" date="2016-07" db="EMBL/GenBank/DDBJ databases">
        <title>Draft genome sequence of Prauserella muralis DSM 45305, isolated from a mould-covered wall in an indoor environment.</title>
        <authorList>
            <person name="Ruckert C."/>
            <person name="Albersmeier A."/>
            <person name="Jiang C.-L."/>
            <person name="Jiang Y."/>
            <person name="Kalinowski J."/>
            <person name="Schneider O."/>
            <person name="Winkler A."/>
            <person name="Zotchev S.B."/>
        </authorList>
    </citation>
    <scope>NUCLEOTIDE SEQUENCE [LARGE SCALE GENOMIC DNA]</scope>
    <source>
        <strain evidence="1 2">DSM 45305</strain>
    </source>
</reference>
<proteinExistence type="predicted"/>
<keyword evidence="2" id="KW-1185">Reference proteome</keyword>
<dbReference type="RefSeq" id="WP_112281713.1">
    <property type="nucleotide sequence ID" value="NZ_MASW01000002.1"/>
</dbReference>
<name>A0A2V4B0Z5_9PSEU</name>
<dbReference type="InterPro" id="IPR002734">
    <property type="entry name" value="RibDG_C"/>
</dbReference>
<dbReference type="OrthoDB" id="7342392at2"/>
<dbReference type="InterPro" id="IPR024072">
    <property type="entry name" value="DHFR-like_dom_sf"/>
</dbReference>
<dbReference type="PANTHER" id="PTHR38011">
    <property type="entry name" value="DIHYDROFOLATE REDUCTASE FAMILY PROTEIN (AFU_ORTHOLOGUE AFUA_8G06820)"/>
    <property type="match status" value="1"/>
</dbReference>
<dbReference type="Gene3D" id="3.40.430.10">
    <property type="entry name" value="Dihydrofolate Reductase, subunit A"/>
    <property type="match status" value="1"/>
</dbReference>
<gene>
    <name evidence="1" type="ORF">BAY60_15035</name>
</gene>
<dbReference type="GO" id="GO:0009231">
    <property type="term" value="P:riboflavin biosynthetic process"/>
    <property type="evidence" value="ECO:0007669"/>
    <property type="project" value="InterPro"/>
</dbReference>
<dbReference type="InterPro" id="IPR050765">
    <property type="entry name" value="Riboflavin_Biosynth_HTPR"/>
</dbReference>
<dbReference type="PANTHER" id="PTHR38011:SF11">
    <property type="entry name" value="2,5-DIAMINO-6-RIBOSYLAMINO-4(3H)-PYRIMIDINONE 5'-PHOSPHATE REDUCTASE"/>
    <property type="match status" value="1"/>
</dbReference>
<dbReference type="AlphaFoldDB" id="A0A2V4B0Z5"/>
<organism evidence="1 2">
    <name type="scientific">Prauserella muralis</name>
    <dbReference type="NCBI Taxonomy" id="588067"/>
    <lineage>
        <taxon>Bacteria</taxon>
        <taxon>Bacillati</taxon>
        <taxon>Actinomycetota</taxon>
        <taxon>Actinomycetes</taxon>
        <taxon>Pseudonocardiales</taxon>
        <taxon>Pseudonocardiaceae</taxon>
        <taxon>Prauserella</taxon>
    </lineage>
</organism>
<sequence length="182" mass="19697">MGKLVVSEFMALNGVIEAPENWSLDYFGGDIADFKLAELRGSEALLLGRTTYDAFAAAWPGRTDETGFADRINTMPKYVVSSSDDAPWHNTTVIDADVAGQVAKLKERVPGDIMINGSGRLVNGLLAKGLIDELTLIVYPVVPPSGQKLFEDGSHAKLDHIESRAFGSGPVLMRYQVRSAVE</sequence>